<protein>
    <submittedName>
        <fullName evidence="3">Amidohydrolase</fullName>
    </submittedName>
</protein>
<evidence type="ECO:0000256" key="1">
    <source>
        <dbReference type="ARBA" id="ARBA00023239"/>
    </source>
</evidence>
<keyword evidence="1" id="KW-0456">Lyase</keyword>
<dbReference type="EMBL" id="JACDQQ010000038">
    <property type="protein sequence ID" value="MBA0083427.1"/>
    <property type="molecule type" value="Genomic_DNA"/>
</dbReference>
<dbReference type="SUPFAM" id="SSF51556">
    <property type="entry name" value="Metallo-dependent hydrolases"/>
    <property type="match status" value="1"/>
</dbReference>
<gene>
    <name evidence="3" type="ORF">HRJ53_00365</name>
</gene>
<dbReference type="PANTHER" id="PTHR21240">
    <property type="entry name" value="2-AMINO-3-CARBOXYLMUCONATE-6-SEMIALDEHYDE DECARBOXYLASE"/>
    <property type="match status" value="1"/>
</dbReference>
<dbReference type="InterPro" id="IPR006680">
    <property type="entry name" value="Amidohydro-rel"/>
</dbReference>
<dbReference type="Proteomes" id="UP000567293">
    <property type="component" value="Unassembled WGS sequence"/>
</dbReference>
<evidence type="ECO:0000313" key="4">
    <source>
        <dbReference type="Proteomes" id="UP000567293"/>
    </source>
</evidence>
<reference evidence="3" key="1">
    <citation type="submission" date="2020-06" db="EMBL/GenBank/DDBJ databases">
        <title>Legume-microbial interactions unlock mineral nutrients during tropical forest succession.</title>
        <authorList>
            <person name="Epihov D.Z."/>
        </authorList>
    </citation>
    <scope>NUCLEOTIDE SEQUENCE [LARGE SCALE GENOMIC DNA]</scope>
    <source>
        <strain evidence="3">Pan2503</strain>
    </source>
</reference>
<feature type="domain" description="Amidohydrolase-related" evidence="2">
    <location>
        <begin position="15"/>
        <end position="257"/>
    </location>
</feature>
<dbReference type="InterPro" id="IPR032465">
    <property type="entry name" value="ACMSD"/>
</dbReference>
<dbReference type="GO" id="GO:0016831">
    <property type="term" value="F:carboxy-lyase activity"/>
    <property type="evidence" value="ECO:0007669"/>
    <property type="project" value="InterPro"/>
</dbReference>
<dbReference type="GO" id="GO:0016787">
    <property type="term" value="F:hydrolase activity"/>
    <property type="evidence" value="ECO:0007669"/>
    <property type="project" value="UniProtKB-KW"/>
</dbReference>
<keyword evidence="4" id="KW-1185">Reference proteome</keyword>
<organism evidence="3 4">
    <name type="scientific">Candidatus Acidiferrum panamense</name>
    <dbReference type="NCBI Taxonomy" id="2741543"/>
    <lineage>
        <taxon>Bacteria</taxon>
        <taxon>Pseudomonadati</taxon>
        <taxon>Acidobacteriota</taxon>
        <taxon>Terriglobia</taxon>
        <taxon>Candidatus Acidiferrales</taxon>
        <taxon>Candidatus Acidiferrum</taxon>
    </lineage>
</organism>
<dbReference type="PANTHER" id="PTHR21240:SF28">
    <property type="entry name" value="ISO-OROTATE DECARBOXYLASE (EUROFUNG)"/>
    <property type="match status" value="1"/>
</dbReference>
<dbReference type="Gene3D" id="3.20.20.140">
    <property type="entry name" value="Metal-dependent hydrolases"/>
    <property type="match status" value="1"/>
</dbReference>
<sequence length="273" mass="30355">MHAERPLKIMESWAVANHDYIAQQVKAFPNRFRGVCAPPQASGEPVSFGFAELERCVKELGFIGLLIDTDPGEGDGLTPTLADEYWYPLWEKMVELDIPGLIHSSGCKHGRESYSQHFISEESLAVLSLINSRVLDDFPKVKIIVAHGGGSVPYQIGRWQADYVMKQGGTVEEFNRRLRLLYYDTCLHAKKSLEMLISLVGSSNVLFGTENPGSGSATNPATGRSYDDIKPLIDSIDFLSDLDRRNIFEHNARRLFSRANIPVAHQTASSSGR</sequence>
<evidence type="ECO:0000259" key="2">
    <source>
        <dbReference type="Pfam" id="PF04909"/>
    </source>
</evidence>
<comment type="caution">
    <text evidence="3">The sequence shown here is derived from an EMBL/GenBank/DDBJ whole genome shotgun (WGS) entry which is preliminary data.</text>
</comment>
<proteinExistence type="predicted"/>
<accession>A0A7V8NLQ4</accession>
<evidence type="ECO:0000313" key="3">
    <source>
        <dbReference type="EMBL" id="MBA0083427.1"/>
    </source>
</evidence>
<dbReference type="Pfam" id="PF04909">
    <property type="entry name" value="Amidohydro_2"/>
    <property type="match status" value="1"/>
</dbReference>
<dbReference type="InterPro" id="IPR032466">
    <property type="entry name" value="Metal_Hydrolase"/>
</dbReference>
<dbReference type="AlphaFoldDB" id="A0A7V8NLQ4"/>
<dbReference type="GO" id="GO:0005737">
    <property type="term" value="C:cytoplasm"/>
    <property type="evidence" value="ECO:0007669"/>
    <property type="project" value="TreeGrafter"/>
</dbReference>
<dbReference type="GO" id="GO:0019748">
    <property type="term" value="P:secondary metabolic process"/>
    <property type="evidence" value="ECO:0007669"/>
    <property type="project" value="TreeGrafter"/>
</dbReference>
<name>A0A7V8NLQ4_9BACT</name>